<evidence type="ECO:0000256" key="1">
    <source>
        <dbReference type="SAM" id="Coils"/>
    </source>
</evidence>
<dbReference type="AlphaFoldDB" id="A0A0G1YFE9"/>
<keyword evidence="1" id="KW-0175">Coiled coil</keyword>
<feature type="compositionally biased region" description="Basic and acidic residues" evidence="2">
    <location>
        <begin position="126"/>
        <end position="135"/>
    </location>
</feature>
<evidence type="ECO:0000313" key="3">
    <source>
        <dbReference type="EMBL" id="KKW41935.1"/>
    </source>
</evidence>
<sequence length="144" mass="16559">MRLVGEPADSEESRLQLRLAELQEQKAELEAQIRAIKQSLGAKARADDRPDFTRGQLLADAREKLDFFRRRLAWVEEQLDLPREQREYGPDSPYVRSDESLRREKADLEDNLIPGQARKVAELGGYDERNTRPEEPSQAAAINE</sequence>
<protein>
    <submittedName>
        <fullName evidence="3">Uncharacterized protein</fullName>
    </submittedName>
</protein>
<reference evidence="3 4" key="1">
    <citation type="journal article" date="2015" name="Nature">
        <title>rRNA introns, odd ribosomes, and small enigmatic genomes across a large radiation of phyla.</title>
        <authorList>
            <person name="Brown C.T."/>
            <person name="Hug L.A."/>
            <person name="Thomas B.C."/>
            <person name="Sharon I."/>
            <person name="Castelle C.J."/>
            <person name="Singh A."/>
            <person name="Wilkins M.J."/>
            <person name="Williams K.H."/>
            <person name="Banfield J.F."/>
        </authorList>
    </citation>
    <scope>NUCLEOTIDE SEQUENCE [LARGE SCALE GENOMIC DNA]</scope>
</reference>
<evidence type="ECO:0000256" key="2">
    <source>
        <dbReference type="SAM" id="MobiDB-lite"/>
    </source>
</evidence>
<dbReference type="Proteomes" id="UP000033870">
    <property type="component" value="Unassembled WGS sequence"/>
</dbReference>
<comment type="caution">
    <text evidence="3">The sequence shown here is derived from an EMBL/GenBank/DDBJ whole genome shotgun (WGS) entry which is preliminary data.</text>
</comment>
<organism evidence="3 4">
    <name type="scientific">Candidatus Magasanikbacteria bacterium GW2011_GWA2_56_11</name>
    <dbReference type="NCBI Taxonomy" id="1619044"/>
    <lineage>
        <taxon>Bacteria</taxon>
        <taxon>Candidatus Magasanikiibacteriota</taxon>
    </lineage>
</organism>
<dbReference type="STRING" id="1619044.UY92_C0012G0014"/>
<proteinExistence type="predicted"/>
<name>A0A0G1YFE9_9BACT</name>
<dbReference type="EMBL" id="LCRX01000012">
    <property type="protein sequence ID" value="KKW41935.1"/>
    <property type="molecule type" value="Genomic_DNA"/>
</dbReference>
<feature type="compositionally biased region" description="Basic and acidic residues" evidence="2">
    <location>
        <begin position="96"/>
        <end position="108"/>
    </location>
</feature>
<feature type="compositionally biased region" description="Basic and acidic residues" evidence="2">
    <location>
        <begin position="80"/>
        <end position="89"/>
    </location>
</feature>
<gene>
    <name evidence="3" type="ORF">UY92_C0012G0014</name>
</gene>
<feature type="region of interest" description="Disordered" evidence="2">
    <location>
        <begin position="80"/>
        <end position="144"/>
    </location>
</feature>
<evidence type="ECO:0000313" key="4">
    <source>
        <dbReference type="Proteomes" id="UP000033870"/>
    </source>
</evidence>
<feature type="coiled-coil region" evidence="1">
    <location>
        <begin position="12"/>
        <end position="78"/>
    </location>
</feature>
<accession>A0A0G1YFE9</accession>